<protein>
    <recommendedName>
        <fullName evidence="5">Polyamine aminopropyltransferase</fullName>
    </recommendedName>
    <alternativeName>
        <fullName evidence="5">Putrescine aminopropyltransferase</fullName>
        <shortName evidence="5">PAPT</shortName>
    </alternativeName>
    <alternativeName>
        <fullName evidence="5">Spermidine synthase</fullName>
        <shortName evidence="5">SPDS</shortName>
        <shortName evidence="5">SPDSY</shortName>
        <ecNumber evidence="5">2.5.1.16</ecNumber>
    </alternativeName>
</protein>
<sequence>MTTPTWKWFIEYTHPTQAHMHGVEQFIYSGKTKYQVVEIIDTDFYGRCLVLDGKIQSSEYDEYIYHETLIHPALTLHPEPKSVMIVGGGEGAVLREILRHPSVERILMVDIDQEVVELCKEYLPEWSQGAFKNPKVEVRFMDARKYLEDTAETFDVIYMDLPEPLDDGPAYLLFTQEFYQVVSKRLTDNGVIALQAGSFNPRLLECHAAVCNTLATAFPVVCSYASFIPSYDATWGFAVAAKSLNPLAISAEEVDKRLSDRKITELKYYDGETHISMFAVPKDVRTAKNEEKRIIADDRPLITY</sequence>
<dbReference type="NCBIfam" id="NF037959">
    <property type="entry name" value="MFS_SpdSyn"/>
    <property type="match status" value="1"/>
</dbReference>
<feature type="binding site" evidence="5">
    <location>
        <begin position="142"/>
        <end position="143"/>
    </location>
    <ligand>
        <name>S-methyl-5'-thioadenosine</name>
        <dbReference type="ChEBI" id="CHEBI:17509"/>
    </ligand>
</feature>
<dbReference type="InterPro" id="IPR037163">
    <property type="entry name" value="Spermidine_synt_N_sf"/>
</dbReference>
<dbReference type="Pfam" id="PF01564">
    <property type="entry name" value="Spermine_synth"/>
    <property type="match status" value="1"/>
</dbReference>
<dbReference type="eggNOG" id="COG0421">
    <property type="taxonomic scope" value="Bacteria"/>
</dbReference>
<proteinExistence type="inferred from homology"/>
<dbReference type="InterPro" id="IPR030374">
    <property type="entry name" value="PABS"/>
</dbReference>
<dbReference type="Gene3D" id="3.40.50.150">
    <property type="entry name" value="Vaccinia Virus protein VP39"/>
    <property type="match status" value="1"/>
</dbReference>
<comment type="caution">
    <text evidence="5">Lacks conserved residue(s) required for the propagation of feature annotation.</text>
</comment>
<dbReference type="EMBL" id="ACJM01000010">
    <property type="protein sequence ID" value="EEG77029.1"/>
    <property type="molecule type" value="Genomic_DNA"/>
</dbReference>
<evidence type="ECO:0000259" key="7">
    <source>
        <dbReference type="PROSITE" id="PS51006"/>
    </source>
</evidence>
<reference evidence="8 9" key="1">
    <citation type="submission" date="2009-02" db="EMBL/GenBank/DDBJ databases">
        <title>Sequencing of the draft genome and assembly of Dethiobacter alkaliphilus AHT 1.</title>
        <authorList>
            <consortium name="US DOE Joint Genome Institute (JGI-PGF)"/>
            <person name="Lucas S."/>
            <person name="Copeland A."/>
            <person name="Lapidus A."/>
            <person name="Glavina del Rio T."/>
            <person name="Dalin E."/>
            <person name="Tice H."/>
            <person name="Bruce D."/>
            <person name="Goodwin L."/>
            <person name="Pitluck S."/>
            <person name="Larimer F."/>
            <person name="Land M.L."/>
            <person name="Hauser L."/>
            <person name="Muyzer G."/>
        </authorList>
    </citation>
    <scope>NUCLEOTIDE SEQUENCE [LARGE SCALE GENOMIC DNA]</scope>
    <source>
        <strain evidence="8 9">AHT 1</strain>
    </source>
</reference>
<dbReference type="NCBIfam" id="NF002010">
    <property type="entry name" value="PRK00811.1"/>
    <property type="match status" value="1"/>
</dbReference>
<evidence type="ECO:0000256" key="1">
    <source>
        <dbReference type="ARBA" id="ARBA00007867"/>
    </source>
</evidence>
<evidence type="ECO:0000256" key="6">
    <source>
        <dbReference type="PROSITE-ProRule" id="PRU00354"/>
    </source>
</evidence>
<comment type="similarity">
    <text evidence="1 5">Belongs to the spermidine/spermine synthase family.</text>
</comment>
<comment type="function">
    <text evidence="5">Catalyzes the irreversible transfer of a propylamine group from the amino donor S-adenosylmethioninamine (decarboxy-AdoMet) to putrescine (1,4-diaminobutane) to yield spermidine.</text>
</comment>
<dbReference type="UniPathway" id="UPA00248">
    <property type="reaction ID" value="UER00314"/>
</dbReference>
<evidence type="ECO:0000256" key="2">
    <source>
        <dbReference type="ARBA" id="ARBA00022679"/>
    </source>
</evidence>
<evidence type="ECO:0000313" key="8">
    <source>
        <dbReference type="EMBL" id="EEG77029.1"/>
    </source>
</evidence>
<dbReference type="InterPro" id="IPR029063">
    <property type="entry name" value="SAM-dependent_MTases_sf"/>
</dbReference>
<dbReference type="Gene3D" id="2.30.140.10">
    <property type="entry name" value="Spermidine synthase, tetramerisation domain"/>
    <property type="match status" value="1"/>
</dbReference>
<feature type="binding site" evidence="5">
    <location>
        <position position="169"/>
    </location>
    <ligand>
        <name>S-methyl-5'-thioadenosine</name>
        <dbReference type="ChEBI" id="CHEBI:17509"/>
    </ligand>
</feature>
<dbReference type="HAMAP" id="MF_00198">
    <property type="entry name" value="Spermidine_synth"/>
    <property type="match status" value="1"/>
</dbReference>
<keyword evidence="9" id="KW-1185">Reference proteome</keyword>
<keyword evidence="3 5" id="KW-0620">Polyamine biosynthesis</keyword>
<comment type="pathway">
    <text evidence="5">Amine and polyamine biosynthesis; spermidine biosynthesis; spermidine from putrescine: step 1/1.</text>
</comment>
<comment type="catalytic activity">
    <reaction evidence="5">
        <text>S-adenosyl 3-(methylsulfanyl)propylamine + putrescine = S-methyl-5'-thioadenosine + spermidine + H(+)</text>
        <dbReference type="Rhea" id="RHEA:12721"/>
        <dbReference type="ChEBI" id="CHEBI:15378"/>
        <dbReference type="ChEBI" id="CHEBI:17509"/>
        <dbReference type="ChEBI" id="CHEBI:57443"/>
        <dbReference type="ChEBI" id="CHEBI:57834"/>
        <dbReference type="ChEBI" id="CHEBI:326268"/>
        <dbReference type="EC" id="2.5.1.16"/>
    </reaction>
</comment>
<feature type="binding site" evidence="5">
    <location>
        <position position="66"/>
    </location>
    <ligand>
        <name>spermidine</name>
        <dbReference type="ChEBI" id="CHEBI:57834"/>
    </ligand>
</feature>
<name>C0GHV5_DETAL</name>
<evidence type="ECO:0000256" key="4">
    <source>
        <dbReference type="ARBA" id="ARBA00048874"/>
    </source>
</evidence>
<dbReference type="GO" id="GO:0010487">
    <property type="term" value="F:thermospermine synthase activity"/>
    <property type="evidence" value="ECO:0007669"/>
    <property type="project" value="UniProtKB-EC"/>
</dbReference>
<dbReference type="SUPFAM" id="SSF53335">
    <property type="entry name" value="S-adenosyl-L-methionine-dependent methyltransferases"/>
    <property type="match status" value="1"/>
</dbReference>
<dbReference type="GO" id="GO:0004766">
    <property type="term" value="F:spermidine synthase activity"/>
    <property type="evidence" value="ECO:0007669"/>
    <property type="project" value="UniProtKB-UniRule"/>
</dbReference>
<gene>
    <name evidence="5" type="primary">speE</name>
    <name evidence="8" type="ORF">DealDRAFT_2064</name>
</gene>
<feature type="domain" description="PABS" evidence="7">
    <location>
        <begin position="6"/>
        <end position="242"/>
    </location>
</feature>
<dbReference type="EC" id="2.5.1.16" evidence="5"/>
<dbReference type="InterPro" id="IPR035246">
    <property type="entry name" value="Spermidine_synt_N"/>
</dbReference>
<comment type="catalytic activity">
    <reaction evidence="4">
        <text>S-adenosyl 3-(methylsulfanyl)propylamine + spermidine = thermospermine + S-methyl-5'-thioadenosine + H(+)</text>
        <dbReference type="Rhea" id="RHEA:30515"/>
        <dbReference type="ChEBI" id="CHEBI:15378"/>
        <dbReference type="ChEBI" id="CHEBI:17509"/>
        <dbReference type="ChEBI" id="CHEBI:57443"/>
        <dbReference type="ChEBI" id="CHEBI:57834"/>
        <dbReference type="ChEBI" id="CHEBI:59903"/>
        <dbReference type="EC" id="2.5.1.79"/>
    </reaction>
</comment>
<comment type="caution">
    <text evidence="8">The sequence shown here is derived from an EMBL/GenBank/DDBJ whole genome shotgun (WGS) entry which is preliminary data.</text>
</comment>
<evidence type="ECO:0000256" key="5">
    <source>
        <dbReference type="HAMAP-Rule" id="MF_00198"/>
    </source>
</evidence>
<dbReference type="PROSITE" id="PS51006">
    <property type="entry name" value="PABS_2"/>
    <property type="match status" value="1"/>
</dbReference>
<comment type="subunit">
    <text evidence="5">Homodimer or homotetramer.</text>
</comment>
<feature type="binding site" evidence="5">
    <location>
        <position position="90"/>
    </location>
    <ligand>
        <name>spermidine</name>
        <dbReference type="ChEBI" id="CHEBI:57834"/>
    </ligand>
</feature>
<dbReference type="CDD" id="cd02440">
    <property type="entry name" value="AdoMet_MTases"/>
    <property type="match status" value="1"/>
</dbReference>
<dbReference type="PANTHER" id="PTHR43317:SF1">
    <property type="entry name" value="THERMOSPERMINE SYNTHASE ACAULIS5"/>
    <property type="match status" value="1"/>
</dbReference>
<dbReference type="STRING" id="555088.DealDRAFT_2064"/>
<evidence type="ECO:0000256" key="3">
    <source>
        <dbReference type="ARBA" id="ARBA00023115"/>
    </source>
</evidence>
<dbReference type="RefSeq" id="WP_008517196.1">
    <property type="nucleotide sequence ID" value="NZ_ACJM01000010.1"/>
</dbReference>
<organism evidence="8 9">
    <name type="scientific">Dethiobacter alkaliphilus AHT 1</name>
    <dbReference type="NCBI Taxonomy" id="555088"/>
    <lineage>
        <taxon>Bacteria</taxon>
        <taxon>Bacillati</taxon>
        <taxon>Bacillota</taxon>
        <taxon>Dethiobacteria</taxon>
        <taxon>Dethiobacterales</taxon>
        <taxon>Dethiobacteraceae</taxon>
        <taxon>Dethiobacter</taxon>
    </lineage>
</organism>
<feature type="binding site" evidence="5">
    <location>
        <position position="110"/>
    </location>
    <ligand>
        <name>S-methyl-5'-thioadenosine</name>
        <dbReference type="ChEBI" id="CHEBI:17509"/>
    </ligand>
</feature>
<dbReference type="FunFam" id="3.40.50.150:FF:000088">
    <property type="entry name" value="Polyamine aminopropyltransferase"/>
    <property type="match status" value="1"/>
</dbReference>
<dbReference type="Pfam" id="PF17284">
    <property type="entry name" value="Spermine_synt_N"/>
    <property type="match status" value="1"/>
</dbReference>
<dbReference type="GO" id="GO:0008295">
    <property type="term" value="P:spermidine biosynthetic process"/>
    <property type="evidence" value="ECO:0007669"/>
    <property type="project" value="UniProtKB-UniRule"/>
</dbReference>
<dbReference type="PANTHER" id="PTHR43317">
    <property type="entry name" value="THERMOSPERMINE SYNTHASE ACAULIS5"/>
    <property type="match status" value="1"/>
</dbReference>
<keyword evidence="2 5" id="KW-0808">Transferase</keyword>
<dbReference type="NCBIfam" id="TIGR00417">
    <property type="entry name" value="speE"/>
    <property type="match status" value="1"/>
</dbReference>
<dbReference type="InterPro" id="IPR001045">
    <property type="entry name" value="Spermi_synthase"/>
</dbReference>
<dbReference type="Proteomes" id="UP000006443">
    <property type="component" value="Unassembled WGS sequence"/>
</dbReference>
<keyword evidence="5" id="KW-0745">Spermidine biosynthesis</keyword>
<feature type="active site" description="Proton acceptor" evidence="5 6">
    <location>
        <position position="160"/>
    </location>
</feature>
<accession>C0GHV5</accession>
<dbReference type="AlphaFoldDB" id="C0GHV5"/>
<feature type="binding site" evidence="5">
    <location>
        <position position="35"/>
    </location>
    <ligand>
        <name>S-methyl-5'-thioadenosine</name>
        <dbReference type="ChEBI" id="CHEBI:17509"/>
    </ligand>
</feature>
<evidence type="ECO:0000313" key="9">
    <source>
        <dbReference type="Proteomes" id="UP000006443"/>
    </source>
</evidence>